<dbReference type="SMART" id="SM00867">
    <property type="entry name" value="YceI"/>
    <property type="match status" value="1"/>
</dbReference>
<evidence type="ECO:0000313" key="4">
    <source>
        <dbReference type="EMBL" id="RXF68391.1"/>
    </source>
</evidence>
<feature type="domain" description="Lipid/polyisoprenoid-binding YceI-like" evidence="2">
    <location>
        <begin position="26"/>
        <end position="196"/>
    </location>
</feature>
<evidence type="ECO:0000259" key="2">
    <source>
        <dbReference type="SMART" id="SM00867"/>
    </source>
</evidence>
<dbReference type="PANTHER" id="PTHR34406:SF1">
    <property type="entry name" value="PROTEIN YCEI"/>
    <property type="match status" value="1"/>
</dbReference>
<dbReference type="Pfam" id="PF04264">
    <property type="entry name" value="YceI"/>
    <property type="match status" value="1"/>
</dbReference>
<reference evidence="3 6" key="2">
    <citation type="submission" date="2019-09" db="EMBL/GenBank/DDBJ databases">
        <title>Pararcticibacter amylolyticus gen. nov., sp. nov., isolated from a rottenly hemp rope, and reclassification of Pedobacter tournemirensis as Pararcticibacter tournemirensis comb. nov.</title>
        <authorList>
            <person name="Cai Y."/>
        </authorList>
    </citation>
    <scope>NUCLEOTIDE SEQUENCE [LARGE SCALE GENOMIC DNA]</scope>
    <source>
        <strain evidence="3 6">TF5-37.2-LB10</strain>
    </source>
</reference>
<gene>
    <name evidence="4" type="ORF">EKH83_16045</name>
    <name evidence="3" type="ORF">F1649_11535</name>
</gene>
<proteinExistence type="predicted"/>
<comment type="caution">
    <text evidence="4">The sequence shown here is derived from an EMBL/GenBank/DDBJ whole genome shotgun (WGS) entry which is preliminary data.</text>
</comment>
<evidence type="ECO:0000256" key="1">
    <source>
        <dbReference type="SAM" id="SignalP"/>
    </source>
</evidence>
<accession>A0A4Q0M5U0</accession>
<dbReference type="InterPro" id="IPR036761">
    <property type="entry name" value="TTHA0802/YceI-like_sf"/>
</dbReference>
<name>A0A4Q0M5U0_9SPHI</name>
<dbReference type="RefSeq" id="WP_128770471.1">
    <property type="nucleotide sequence ID" value="NZ_RXOC01000011.1"/>
</dbReference>
<evidence type="ECO:0000313" key="3">
    <source>
        <dbReference type="EMBL" id="KAA8482599.1"/>
    </source>
</evidence>
<evidence type="ECO:0000313" key="5">
    <source>
        <dbReference type="Proteomes" id="UP000290848"/>
    </source>
</evidence>
<dbReference type="EMBL" id="RXOC01000011">
    <property type="protein sequence ID" value="RXF68391.1"/>
    <property type="molecule type" value="Genomic_DNA"/>
</dbReference>
<dbReference type="EMBL" id="VWNE01000016">
    <property type="protein sequence ID" value="KAA8482599.1"/>
    <property type="molecule type" value="Genomic_DNA"/>
</dbReference>
<reference evidence="4 5" key="1">
    <citation type="submission" date="2018-12" db="EMBL/GenBank/DDBJ databases">
        <title>The Draft Genome Sequence of the Soil Bacterium Pedobacter tournemirensis R1.</title>
        <authorList>
            <person name="He J."/>
        </authorList>
    </citation>
    <scope>NUCLEOTIDE SEQUENCE [LARGE SCALE GENOMIC DNA]</scope>
    <source>
        <strain evidence="4 5">R1</strain>
    </source>
</reference>
<organism evidence="4 5">
    <name type="scientific">Arcticibacter tournemirensis</name>
    <dbReference type="NCBI Taxonomy" id="699437"/>
    <lineage>
        <taxon>Bacteria</taxon>
        <taxon>Pseudomonadati</taxon>
        <taxon>Bacteroidota</taxon>
        <taxon>Sphingobacteriia</taxon>
        <taxon>Sphingobacteriales</taxon>
        <taxon>Sphingobacteriaceae</taxon>
        <taxon>Arcticibacter</taxon>
    </lineage>
</organism>
<protein>
    <submittedName>
        <fullName evidence="4">YceI family protein</fullName>
    </submittedName>
</protein>
<keyword evidence="6" id="KW-1185">Reference proteome</keyword>
<dbReference type="OrthoDB" id="951410at2"/>
<dbReference type="SUPFAM" id="SSF101874">
    <property type="entry name" value="YceI-like"/>
    <property type="match status" value="1"/>
</dbReference>
<keyword evidence="1" id="KW-0732">Signal</keyword>
<sequence length="197" mass="21072">MKIKTLFAAVAILAFAAFKPALKTETFTIDTKNSSIEWVAAKVTGKHNGTVKISSGNLVFNGKSLQGGSFTTDMNSIAVVDLQGESAQKLIGHLRSDDFFSVEKHPTSEFRITKVSPAGTDQVNITGDLTIKGITQPITFPAIVKRQGNAVVAVAKGVKVDRTKYDIKYGSKSFFGGIGDKAIDDEFTLSINLAGKK</sequence>
<dbReference type="PANTHER" id="PTHR34406">
    <property type="entry name" value="PROTEIN YCEI"/>
    <property type="match status" value="1"/>
</dbReference>
<dbReference type="Gene3D" id="2.40.128.110">
    <property type="entry name" value="Lipid/polyisoprenoid-binding, YceI-like"/>
    <property type="match status" value="1"/>
</dbReference>
<dbReference type="Proteomes" id="UP000322918">
    <property type="component" value="Unassembled WGS sequence"/>
</dbReference>
<dbReference type="Proteomes" id="UP000290848">
    <property type="component" value="Unassembled WGS sequence"/>
</dbReference>
<feature type="signal peptide" evidence="1">
    <location>
        <begin position="1"/>
        <end position="23"/>
    </location>
</feature>
<feature type="chain" id="PRO_5044607728" evidence="1">
    <location>
        <begin position="24"/>
        <end position="197"/>
    </location>
</feature>
<dbReference type="InterPro" id="IPR007372">
    <property type="entry name" value="Lipid/polyisoprenoid-bd_YceI"/>
</dbReference>
<evidence type="ECO:0000313" key="6">
    <source>
        <dbReference type="Proteomes" id="UP000322918"/>
    </source>
</evidence>
<dbReference type="AlphaFoldDB" id="A0A4Q0M5U0"/>